<accession>X1CKK1</accession>
<comment type="caution">
    <text evidence="2">The sequence shown here is derived from an EMBL/GenBank/DDBJ whole genome shotgun (WGS) entry which is preliminary data.</text>
</comment>
<keyword evidence="1" id="KW-1133">Transmembrane helix</keyword>
<proteinExistence type="predicted"/>
<sequence>GNITTVGKVYAIVIVITFCVNNLIIKRKQE</sequence>
<feature type="transmembrane region" description="Helical" evidence="1">
    <location>
        <begin position="6"/>
        <end position="25"/>
    </location>
</feature>
<evidence type="ECO:0000256" key="1">
    <source>
        <dbReference type="SAM" id="Phobius"/>
    </source>
</evidence>
<protein>
    <submittedName>
        <fullName evidence="2">Uncharacterized protein</fullName>
    </submittedName>
</protein>
<feature type="non-terminal residue" evidence="2">
    <location>
        <position position="1"/>
    </location>
</feature>
<organism evidence="2">
    <name type="scientific">marine sediment metagenome</name>
    <dbReference type="NCBI Taxonomy" id="412755"/>
    <lineage>
        <taxon>unclassified sequences</taxon>
        <taxon>metagenomes</taxon>
        <taxon>ecological metagenomes</taxon>
    </lineage>
</organism>
<dbReference type="AlphaFoldDB" id="X1CKK1"/>
<keyword evidence="1" id="KW-0812">Transmembrane</keyword>
<keyword evidence="1" id="KW-0472">Membrane</keyword>
<dbReference type="EMBL" id="BART01029071">
    <property type="protein sequence ID" value="GAG96748.1"/>
    <property type="molecule type" value="Genomic_DNA"/>
</dbReference>
<reference evidence="2" key="1">
    <citation type="journal article" date="2014" name="Front. Microbiol.">
        <title>High frequency of phylogenetically diverse reductive dehalogenase-homologous genes in deep subseafloor sedimentary metagenomes.</title>
        <authorList>
            <person name="Kawai M."/>
            <person name="Futagami T."/>
            <person name="Toyoda A."/>
            <person name="Takaki Y."/>
            <person name="Nishi S."/>
            <person name="Hori S."/>
            <person name="Arai W."/>
            <person name="Tsubouchi T."/>
            <person name="Morono Y."/>
            <person name="Uchiyama I."/>
            <person name="Ito T."/>
            <person name="Fujiyama A."/>
            <person name="Inagaki F."/>
            <person name="Takami H."/>
        </authorList>
    </citation>
    <scope>NUCLEOTIDE SEQUENCE</scope>
    <source>
        <strain evidence="2">Expedition CK06-06</strain>
    </source>
</reference>
<name>X1CKK1_9ZZZZ</name>
<evidence type="ECO:0000313" key="2">
    <source>
        <dbReference type="EMBL" id="GAG96748.1"/>
    </source>
</evidence>
<gene>
    <name evidence="2" type="ORF">S01H4_51100</name>
</gene>